<evidence type="ECO:0000313" key="4">
    <source>
        <dbReference type="EMBL" id="RDH88501.1"/>
    </source>
</evidence>
<dbReference type="GO" id="GO:0006813">
    <property type="term" value="P:potassium ion transport"/>
    <property type="evidence" value="ECO:0007669"/>
    <property type="project" value="InterPro"/>
</dbReference>
<reference evidence="4 5" key="1">
    <citation type="journal article" date="2018" name="ISME J.">
        <title>Endosymbiont genomes yield clues of tubeworm success.</title>
        <authorList>
            <person name="Li Y."/>
            <person name="Liles M.R."/>
            <person name="Halanych K.M."/>
        </authorList>
    </citation>
    <scope>NUCLEOTIDE SEQUENCE [LARGE SCALE GENOMIC DNA]</scope>
    <source>
        <strain evidence="4">A1462</strain>
    </source>
</reference>
<dbReference type="InterPro" id="IPR003148">
    <property type="entry name" value="RCK_N"/>
</dbReference>
<accession>A0A370DTH4</accession>
<dbReference type="PANTHER" id="PTHR43833">
    <property type="entry name" value="POTASSIUM CHANNEL PROTEIN 2-RELATED-RELATED"/>
    <property type="match status" value="1"/>
</dbReference>
<dbReference type="PROSITE" id="PS51201">
    <property type="entry name" value="RCK_N"/>
    <property type="match status" value="2"/>
</dbReference>
<name>A0A370DTH4_9GAMM</name>
<feature type="transmembrane region" description="Helical" evidence="2">
    <location>
        <begin position="76"/>
        <end position="100"/>
    </location>
</feature>
<sequence length="567" mass="64493">MQNIFFLIFRRMRAPLLALILTYAIAVLGLVLIPGQDAEGNPWRMDFFHAFYFVSFMASTIGFGEIPFEFTNAQRLWVTFSIFFTVVVWLYSIGTLLTLFQDPTFQRALTERRFTAQIRRIRDRFYLICGYGETGSALIQALTDRDQHAVAIDIRQDRVNLLKLENLRQYVPALCADARMPIHLMEAGLKHALCSGVVALTDSNDANLKVAITAKLLHPDIKVICRADSHDIEANMASFGTDYIIDPFDTFAVHLATAIQAPCLNLLQEWLTGREDSELRDPIYPPSEGLWVICGYGRFGKAVYDQLRKEGLELVIVEADPEKTGLPKEHCIRGRGTEAETLQEADIQRAVGLIAGTDHDANNLSIIMTARKLNPDLFVIMRQNRQDNDAIIEALHADMVMHPSAIVANRIRVLLGTPMLHEFLQLLLYQDDRWACELVSRILALVTSHAPDIWEVAFSEETSHAICQSVLEGKAVSLRDVVTDPRNRSKLLQCIPLMMLRNNERVLLPEMDEILHRDDRILFCGSHSAGNRMEWTLQNEHALSYILTGEARPQGLLWRWLKRRERT</sequence>
<dbReference type="InterPro" id="IPR013099">
    <property type="entry name" value="K_chnl_dom"/>
</dbReference>
<feature type="domain" description="RCK N-terminal" evidence="3">
    <location>
        <begin position="288"/>
        <end position="401"/>
    </location>
</feature>
<dbReference type="AlphaFoldDB" id="A0A370DTH4"/>
<gene>
    <name evidence="4" type="ORF">DIZ78_00770</name>
</gene>
<dbReference type="Pfam" id="PF07885">
    <property type="entry name" value="Ion_trans_2"/>
    <property type="match status" value="1"/>
</dbReference>
<evidence type="ECO:0000256" key="2">
    <source>
        <dbReference type="SAM" id="Phobius"/>
    </source>
</evidence>
<keyword evidence="2" id="KW-1133">Transmembrane helix</keyword>
<evidence type="ECO:0000256" key="1">
    <source>
        <dbReference type="ARBA" id="ARBA00004651"/>
    </source>
</evidence>
<proteinExistence type="predicted"/>
<dbReference type="Pfam" id="PF02254">
    <property type="entry name" value="TrkA_N"/>
    <property type="match status" value="2"/>
</dbReference>
<dbReference type="PANTHER" id="PTHR43833:SF9">
    <property type="entry name" value="POTASSIUM CHANNEL PROTEIN YUGO-RELATED"/>
    <property type="match status" value="1"/>
</dbReference>
<dbReference type="EMBL" id="QFXE01000001">
    <property type="protein sequence ID" value="RDH88501.1"/>
    <property type="molecule type" value="Genomic_DNA"/>
</dbReference>
<comment type="subcellular location">
    <subcellularLocation>
        <location evidence="1">Cell membrane</location>
        <topology evidence="1">Multi-pass membrane protein</topology>
    </subcellularLocation>
</comment>
<dbReference type="Gene3D" id="3.40.50.720">
    <property type="entry name" value="NAD(P)-binding Rossmann-like Domain"/>
    <property type="match status" value="2"/>
</dbReference>
<evidence type="ECO:0000259" key="3">
    <source>
        <dbReference type="PROSITE" id="PS51201"/>
    </source>
</evidence>
<keyword evidence="2" id="KW-0812">Transmembrane</keyword>
<protein>
    <submittedName>
        <fullName evidence="4">Potassium transporter TrkA</fullName>
    </submittedName>
</protein>
<evidence type="ECO:0000313" key="5">
    <source>
        <dbReference type="Proteomes" id="UP000254771"/>
    </source>
</evidence>
<feature type="domain" description="RCK N-terminal" evidence="3">
    <location>
        <begin position="123"/>
        <end position="245"/>
    </location>
</feature>
<dbReference type="GO" id="GO:0005886">
    <property type="term" value="C:plasma membrane"/>
    <property type="evidence" value="ECO:0007669"/>
    <property type="project" value="UniProtKB-SubCell"/>
</dbReference>
<dbReference type="InterPro" id="IPR050721">
    <property type="entry name" value="Trk_Ktr_HKT_K-transport"/>
</dbReference>
<keyword evidence="5" id="KW-1185">Reference proteome</keyword>
<dbReference type="InterPro" id="IPR036291">
    <property type="entry name" value="NAD(P)-bd_dom_sf"/>
</dbReference>
<dbReference type="SUPFAM" id="SSF51735">
    <property type="entry name" value="NAD(P)-binding Rossmann-fold domains"/>
    <property type="match status" value="2"/>
</dbReference>
<feature type="transmembrane region" description="Helical" evidence="2">
    <location>
        <begin position="47"/>
        <end position="64"/>
    </location>
</feature>
<feature type="transmembrane region" description="Helical" evidence="2">
    <location>
        <begin position="12"/>
        <end position="35"/>
    </location>
</feature>
<comment type="caution">
    <text evidence="4">The sequence shown here is derived from an EMBL/GenBank/DDBJ whole genome shotgun (WGS) entry which is preliminary data.</text>
</comment>
<dbReference type="Gene3D" id="1.10.287.70">
    <property type="match status" value="1"/>
</dbReference>
<keyword evidence="2" id="KW-0472">Membrane</keyword>
<dbReference type="SUPFAM" id="SSF81324">
    <property type="entry name" value="Voltage-gated potassium channels"/>
    <property type="match status" value="1"/>
</dbReference>
<dbReference type="Proteomes" id="UP000254771">
    <property type="component" value="Unassembled WGS sequence"/>
</dbReference>
<organism evidence="4 5">
    <name type="scientific">endosymbiont of Escarpia spicata</name>
    <dbReference type="NCBI Taxonomy" id="2200908"/>
    <lineage>
        <taxon>Bacteria</taxon>
        <taxon>Pseudomonadati</taxon>
        <taxon>Pseudomonadota</taxon>
        <taxon>Gammaproteobacteria</taxon>
        <taxon>sulfur-oxidizing symbionts</taxon>
    </lineage>
</organism>